<gene>
    <name evidence="3" type="ORF">GM661_18705</name>
</gene>
<proteinExistence type="predicted"/>
<evidence type="ECO:0000313" key="3">
    <source>
        <dbReference type="EMBL" id="QTL99840.1"/>
    </source>
</evidence>
<dbReference type="InterPro" id="IPR001387">
    <property type="entry name" value="Cro/C1-type_HTH"/>
</dbReference>
<dbReference type="EMBL" id="CP046640">
    <property type="protein sequence ID" value="QTL99840.1"/>
    <property type="molecule type" value="Genomic_DNA"/>
</dbReference>
<evidence type="ECO:0000256" key="1">
    <source>
        <dbReference type="ARBA" id="ARBA00023125"/>
    </source>
</evidence>
<dbReference type="PANTHER" id="PTHR46797">
    <property type="entry name" value="HTH-TYPE TRANSCRIPTIONAL REGULATOR"/>
    <property type="match status" value="1"/>
</dbReference>
<dbReference type="InterPro" id="IPR010982">
    <property type="entry name" value="Lambda_DNA-bd_dom_sf"/>
</dbReference>
<sequence>MKITSKEKFTVQLGKKVKYYREIRGLTLEQLANLVGCTGSYIALIEKGKNTPNSYVLYNLSRSLNVPLLFFYGIDEDKENINSDKDPILKNEDFIPFLDIAKEAYFRNVSTKELLNAVKILSRS</sequence>
<dbReference type="SMART" id="SM00530">
    <property type="entry name" value="HTH_XRE"/>
    <property type="match status" value="1"/>
</dbReference>
<protein>
    <submittedName>
        <fullName evidence="3">Helix-turn-helix domain-containing protein</fullName>
    </submittedName>
</protein>
<keyword evidence="4" id="KW-1185">Reference proteome</keyword>
<keyword evidence="1" id="KW-0238">DNA-binding</keyword>
<evidence type="ECO:0000259" key="2">
    <source>
        <dbReference type="PROSITE" id="PS50943"/>
    </source>
</evidence>
<dbReference type="CDD" id="cd00093">
    <property type="entry name" value="HTH_XRE"/>
    <property type="match status" value="1"/>
</dbReference>
<dbReference type="KEGG" id="ifn:GM661_18705"/>
<dbReference type="PANTHER" id="PTHR46797:SF1">
    <property type="entry name" value="METHYLPHOSPHONATE SYNTHASE"/>
    <property type="match status" value="1"/>
</dbReference>
<dbReference type="PROSITE" id="PS50943">
    <property type="entry name" value="HTH_CROC1"/>
    <property type="match status" value="1"/>
</dbReference>
<dbReference type="GO" id="GO:0003677">
    <property type="term" value="F:DNA binding"/>
    <property type="evidence" value="ECO:0007669"/>
    <property type="project" value="UniProtKB-KW"/>
</dbReference>
<dbReference type="Pfam" id="PF01381">
    <property type="entry name" value="HTH_3"/>
    <property type="match status" value="1"/>
</dbReference>
<dbReference type="InterPro" id="IPR050807">
    <property type="entry name" value="TransReg_Diox_bact_type"/>
</dbReference>
<organism evidence="3 4">
    <name type="scientific">Iocasia fonsfrigidae</name>
    <dbReference type="NCBI Taxonomy" id="2682810"/>
    <lineage>
        <taxon>Bacteria</taxon>
        <taxon>Bacillati</taxon>
        <taxon>Bacillota</taxon>
        <taxon>Clostridia</taxon>
        <taxon>Halanaerobiales</taxon>
        <taxon>Halanaerobiaceae</taxon>
        <taxon>Iocasia</taxon>
    </lineage>
</organism>
<accession>A0A8A7KEZ8</accession>
<dbReference type="Gene3D" id="1.10.260.40">
    <property type="entry name" value="lambda repressor-like DNA-binding domains"/>
    <property type="match status" value="1"/>
</dbReference>
<dbReference type="Proteomes" id="UP000665020">
    <property type="component" value="Chromosome"/>
</dbReference>
<reference evidence="3" key="1">
    <citation type="submission" date="2019-12" db="EMBL/GenBank/DDBJ databases">
        <authorList>
            <person name="zhang j."/>
            <person name="sun C.M."/>
        </authorList>
    </citation>
    <scope>NUCLEOTIDE SEQUENCE</scope>
    <source>
        <strain evidence="3">NS-1</strain>
    </source>
</reference>
<evidence type="ECO:0000313" key="4">
    <source>
        <dbReference type="Proteomes" id="UP000665020"/>
    </source>
</evidence>
<name>A0A8A7KEZ8_9FIRM</name>
<dbReference type="RefSeq" id="WP_230868163.1">
    <property type="nucleotide sequence ID" value="NZ_CP046640.1"/>
</dbReference>
<feature type="domain" description="HTH cro/C1-type" evidence="2">
    <location>
        <begin position="17"/>
        <end position="71"/>
    </location>
</feature>
<dbReference type="SUPFAM" id="SSF47413">
    <property type="entry name" value="lambda repressor-like DNA-binding domains"/>
    <property type="match status" value="1"/>
</dbReference>
<dbReference type="GO" id="GO:0003700">
    <property type="term" value="F:DNA-binding transcription factor activity"/>
    <property type="evidence" value="ECO:0007669"/>
    <property type="project" value="TreeGrafter"/>
</dbReference>
<dbReference type="AlphaFoldDB" id="A0A8A7KEZ8"/>
<dbReference type="GO" id="GO:0005829">
    <property type="term" value="C:cytosol"/>
    <property type="evidence" value="ECO:0007669"/>
    <property type="project" value="TreeGrafter"/>
</dbReference>